<proteinExistence type="inferred from homology"/>
<evidence type="ECO:0000256" key="7">
    <source>
        <dbReference type="ARBA" id="ARBA00023049"/>
    </source>
</evidence>
<dbReference type="InterPro" id="IPR024079">
    <property type="entry name" value="MetalloPept_cat_dom_sf"/>
</dbReference>
<feature type="domain" description="Peptidase M13 C-terminal" evidence="8">
    <location>
        <begin position="442"/>
        <end position="645"/>
    </location>
</feature>
<dbReference type="PROSITE" id="PS51885">
    <property type="entry name" value="NEPRILYSIN"/>
    <property type="match status" value="1"/>
</dbReference>
<dbReference type="Gene3D" id="3.40.390.10">
    <property type="entry name" value="Collagenase (Catalytic Domain)"/>
    <property type="match status" value="1"/>
</dbReference>
<dbReference type="InterPro" id="IPR008753">
    <property type="entry name" value="Peptidase_M13_N"/>
</dbReference>
<dbReference type="PANTHER" id="PTHR11733">
    <property type="entry name" value="ZINC METALLOPROTEASE FAMILY M13 NEPRILYSIN-RELATED"/>
    <property type="match status" value="1"/>
</dbReference>
<dbReference type="InterPro" id="IPR042089">
    <property type="entry name" value="Peptidase_M13_dom_2"/>
</dbReference>
<dbReference type="SUPFAM" id="SSF55486">
    <property type="entry name" value="Metalloproteases ('zincins'), catalytic domain"/>
    <property type="match status" value="1"/>
</dbReference>
<evidence type="ECO:0000256" key="5">
    <source>
        <dbReference type="ARBA" id="ARBA00022801"/>
    </source>
</evidence>
<dbReference type="Pfam" id="PF01431">
    <property type="entry name" value="Peptidase_M13"/>
    <property type="match status" value="1"/>
</dbReference>
<keyword evidence="4" id="KW-0479">Metal-binding</keyword>
<evidence type="ECO:0000259" key="8">
    <source>
        <dbReference type="Pfam" id="PF01431"/>
    </source>
</evidence>
<dbReference type="Gene3D" id="1.10.1380.10">
    <property type="entry name" value="Neutral endopeptidase , domain2"/>
    <property type="match status" value="1"/>
</dbReference>
<comment type="similarity">
    <text evidence="2">Belongs to the peptidase M13 family.</text>
</comment>
<dbReference type="GO" id="GO:0016485">
    <property type="term" value="P:protein processing"/>
    <property type="evidence" value="ECO:0007669"/>
    <property type="project" value="TreeGrafter"/>
</dbReference>
<keyword evidence="11" id="KW-1185">Reference proteome</keyword>
<keyword evidence="5" id="KW-0378">Hydrolase</keyword>
<dbReference type="RefSeq" id="WP_090475254.1">
    <property type="nucleotide sequence ID" value="NZ_LT629710.1"/>
</dbReference>
<keyword evidence="6" id="KW-0862">Zinc</keyword>
<evidence type="ECO:0000259" key="9">
    <source>
        <dbReference type="Pfam" id="PF05649"/>
    </source>
</evidence>
<dbReference type="GO" id="GO:0005886">
    <property type="term" value="C:plasma membrane"/>
    <property type="evidence" value="ECO:0007669"/>
    <property type="project" value="TreeGrafter"/>
</dbReference>
<evidence type="ECO:0000256" key="1">
    <source>
        <dbReference type="ARBA" id="ARBA00001947"/>
    </source>
</evidence>
<dbReference type="OrthoDB" id="9775677at2"/>
<keyword evidence="7" id="KW-0482">Metalloprotease</keyword>
<organism evidence="10 11">
    <name type="scientific">Nakamurella panacisegetis</name>
    <dbReference type="NCBI Taxonomy" id="1090615"/>
    <lineage>
        <taxon>Bacteria</taxon>
        <taxon>Bacillati</taxon>
        <taxon>Actinomycetota</taxon>
        <taxon>Actinomycetes</taxon>
        <taxon>Nakamurellales</taxon>
        <taxon>Nakamurellaceae</taxon>
        <taxon>Nakamurella</taxon>
    </lineage>
</organism>
<name>A0A1H0KJ77_9ACTN</name>
<reference evidence="10 11" key="1">
    <citation type="submission" date="2016-10" db="EMBL/GenBank/DDBJ databases">
        <authorList>
            <person name="de Groot N.N."/>
        </authorList>
    </citation>
    <scope>NUCLEOTIDE SEQUENCE [LARGE SCALE GENOMIC DNA]</scope>
    <source>
        <strain evidence="11">P4-7,KCTC 19426,CECT 7604</strain>
    </source>
</reference>
<dbReference type="InterPro" id="IPR018497">
    <property type="entry name" value="Peptidase_M13_C"/>
</dbReference>
<protein>
    <submittedName>
        <fullName evidence="10">Putative endopeptidase</fullName>
    </submittedName>
</protein>
<evidence type="ECO:0000256" key="3">
    <source>
        <dbReference type="ARBA" id="ARBA00022670"/>
    </source>
</evidence>
<evidence type="ECO:0000313" key="10">
    <source>
        <dbReference type="EMBL" id="SDO55997.1"/>
    </source>
</evidence>
<keyword evidence="3" id="KW-0645">Protease</keyword>
<dbReference type="AlphaFoldDB" id="A0A1H0KJ77"/>
<evidence type="ECO:0000256" key="4">
    <source>
        <dbReference type="ARBA" id="ARBA00022723"/>
    </source>
</evidence>
<gene>
    <name evidence="10" type="ORF">SAMN04515671_1329</name>
</gene>
<dbReference type="InterPro" id="IPR000718">
    <property type="entry name" value="Peptidase_M13"/>
</dbReference>
<dbReference type="Proteomes" id="UP000198741">
    <property type="component" value="Chromosome I"/>
</dbReference>
<evidence type="ECO:0000256" key="2">
    <source>
        <dbReference type="ARBA" id="ARBA00007357"/>
    </source>
</evidence>
<feature type="domain" description="Peptidase M13 N-terminal" evidence="9">
    <location>
        <begin position="13"/>
        <end position="390"/>
    </location>
</feature>
<dbReference type="PANTHER" id="PTHR11733:SF167">
    <property type="entry name" value="FI17812P1-RELATED"/>
    <property type="match status" value="1"/>
</dbReference>
<evidence type="ECO:0000313" key="11">
    <source>
        <dbReference type="Proteomes" id="UP000198741"/>
    </source>
</evidence>
<sequence>MTSSAEDAPPRVQDDLFRHVNGSWLDRESIPADQSIYGAFHEMRDQSEAVCREIVEEAAAVPGLDTGSPGQLIGDLYASFMDVEAVERAGVEPLTAHLRQIAAVGDRVEFVRLLGRLRRDGVPGVFGFGVDTDPDQPDRYTLVFFQGGLGLPDESYYRDEQYADIRIAYRAHVETMLGLAGVDDPGGRTESVIQLETELAGGHWDRVRSRDRSLTHNPMDAAALAQLLSPELLEAWLDGLEAPGSVVDHVVVMQPPFLTLVGQLLTEERLEQWKNWLTWRAVRAAATLLPEAFVDENFAFYGRTLSGTPELRPRWKRGIGLVESAVGEALGALYVARTFPPESKARMDRLVEYLLQAYRERITALPWMGADTKVKALEKLSAFTPKVGYPPKFRDYAGLRIVRDDLIGNSRRSEAVELDRELAKIGAPVDRDEWFMTPQTVNAYYNPGMNEIVFPAAILHPPFFDATADDATNFGAIGAVIGHEIGHGFDDQGSKYDGTGALKDWWTTQDRTAFEALTGRLIDQYSSLSPEGAQGRFVNGAMTIGENIGDLGGLGIAYQAWLLSLDGEVPEPIEGQTGAQRLFLNWARAWRAKTRPEEVARRLAVDPHSPPEFRCNQVARNLDEFYEAFGVGPADKMWLDPAERVRIW</sequence>
<dbReference type="STRING" id="1090615.SAMN04515671_1329"/>
<evidence type="ECO:0000256" key="6">
    <source>
        <dbReference type="ARBA" id="ARBA00022833"/>
    </source>
</evidence>
<dbReference type="PRINTS" id="PR00786">
    <property type="entry name" value="NEPRILYSIN"/>
</dbReference>
<dbReference type="EMBL" id="LT629710">
    <property type="protein sequence ID" value="SDO55997.1"/>
    <property type="molecule type" value="Genomic_DNA"/>
</dbReference>
<accession>A0A1H0KJ77</accession>
<comment type="cofactor">
    <cofactor evidence="1">
        <name>Zn(2+)</name>
        <dbReference type="ChEBI" id="CHEBI:29105"/>
    </cofactor>
</comment>
<dbReference type="GO" id="GO:0046872">
    <property type="term" value="F:metal ion binding"/>
    <property type="evidence" value="ECO:0007669"/>
    <property type="project" value="UniProtKB-KW"/>
</dbReference>
<dbReference type="Pfam" id="PF05649">
    <property type="entry name" value="Peptidase_M13_N"/>
    <property type="match status" value="1"/>
</dbReference>
<dbReference type="CDD" id="cd08662">
    <property type="entry name" value="M13"/>
    <property type="match status" value="1"/>
</dbReference>
<dbReference type="GO" id="GO:0004222">
    <property type="term" value="F:metalloendopeptidase activity"/>
    <property type="evidence" value="ECO:0007669"/>
    <property type="project" value="InterPro"/>
</dbReference>